<gene>
    <name evidence="3" type="ORF">N1027_09600</name>
</gene>
<dbReference type="RefSeq" id="WP_259507238.1">
    <property type="nucleotide sequence ID" value="NZ_JANLCM010000001.1"/>
</dbReference>
<evidence type="ECO:0000259" key="2">
    <source>
        <dbReference type="Pfam" id="PF00144"/>
    </source>
</evidence>
<dbReference type="Pfam" id="PF00144">
    <property type="entry name" value="Beta-lactamase"/>
    <property type="match status" value="1"/>
</dbReference>
<dbReference type="InterPro" id="IPR012338">
    <property type="entry name" value="Beta-lactam/transpept-like"/>
</dbReference>
<comment type="caution">
    <text evidence="3">The sequence shown here is derived from an EMBL/GenBank/DDBJ whole genome shotgun (WGS) entry which is preliminary data.</text>
</comment>
<accession>A0ABT2GQ86</accession>
<organism evidence="3 4">
    <name type="scientific">Herbiconiux aconitum</name>
    <dbReference type="NCBI Taxonomy" id="2970913"/>
    <lineage>
        <taxon>Bacteria</taxon>
        <taxon>Bacillati</taxon>
        <taxon>Actinomycetota</taxon>
        <taxon>Actinomycetes</taxon>
        <taxon>Micrococcales</taxon>
        <taxon>Microbacteriaceae</taxon>
        <taxon>Herbiconiux</taxon>
    </lineage>
</organism>
<feature type="domain" description="Beta-lactamase-related" evidence="2">
    <location>
        <begin position="74"/>
        <end position="379"/>
    </location>
</feature>
<feature type="signal peptide" evidence="1">
    <location>
        <begin position="1"/>
        <end position="21"/>
    </location>
</feature>
<dbReference type="PANTHER" id="PTHR43283">
    <property type="entry name" value="BETA-LACTAMASE-RELATED"/>
    <property type="match status" value="1"/>
</dbReference>
<keyword evidence="1" id="KW-0732">Signal</keyword>
<dbReference type="PANTHER" id="PTHR43283:SF18">
    <property type="match status" value="1"/>
</dbReference>
<evidence type="ECO:0000256" key="1">
    <source>
        <dbReference type="SAM" id="SignalP"/>
    </source>
</evidence>
<feature type="chain" id="PRO_5045291977" evidence="1">
    <location>
        <begin position="22"/>
        <end position="402"/>
    </location>
</feature>
<dbReference type="Proteomes" id="UP001165584">
    <property type="component" value="Unassembled WGS sequence"/>
</dbReference>
<keyword evidence="4" id="KW-1185">Reference proteome</keyword>
<dbReference type="EMBL" id="JANLCM010000001">
    <property type="protein sequence ID" value="MCS5718391.1"/>
    <property type="molecule type" value="Genomic_DNA"/>
</dbReference>
<dbReference type="PROSITE" id="PS51257">
    <property type="entry name" value="PROKAR_LIPOPROTEIN"/>
    <property type="match status" value="1"/>
</dbReference>
<sequence>MRSRGIAVALGCALLLTGCTATESTPTPASTTDSAALAAAERCPAGTRVRDELCLSGDETSEALADILHSRFDDDKLSAVIAGVWHDGEPLLFGALGDSMPGVPATPDMHHMLGNLTTPMLTTAFLQQVEAGVISLDDTVSKWYPDLPDADIITVEMLLHNTAGYSQFTGQADFLADLYADPFRVWTVDDIIAIGTAGGPVFPPGSDWQFSDTNSAVLVGILALATGTPVEKLIQDGVVDPLGMHDTTLTRDGNWKQPILQGYDGERGVWENVTGWSPTWAHFAGGVGSNAQDVGTFLDALASGELLSSEYHDIQWAPTTVGIGTNKPDQYWAMGFLVVKEWMFLNPTIPGYSGAGGTLPEEGWTMVVYTTPSKATDPSATTATDIFRAFTGVVSPEHSLEG</sequence>
<evidence type="ECO:0000313" key="4">
    <source>
        <dbReference type="Proteomes" id="UP001165584"/>
    </source>
</evidence>
<dbReference type="InterPro" id="IPR050789">
    <property type="entry name" value="Diverse_Enzym_Activities"/>
</dbReference>
<dbReference type="Gene3D" id="3.40.710.10">
    <property type="entry name" value="DD-peptidase/beta-lactamase superfamily"/>
    <property type="match status" value="1"/>
</dbReference>
<evidence type="ECO:0000313" key="3">
    <source>
        <dbReference type="EMBL" id="MCS5718391.1"/>
    </source>
</evidence>
<dbReference type="SUPFAM" id="SSF56601">
    <property type="entry name" value="beta-lactamase/transpeptidase-like"/>
    <property type="match status" value="1"/>
</dbReference>
<proteinExistence type="predicted"/>
<reference evidence="3" key="1">
    <citation type="submission" date="2022-08" db="EMBL/GenBank/DDBJ databases">
        <authorList>
            <person name="Deng Y."/>
            <person name="Han X.-F."/>
            <person name="Zhang Y.-Q."/>
        </authorList>
    </citation>
    <scope>NUCLEOTIDE SEQUENCE</scope>
    <source>
        <strain evidence="3">CPCC 205763</strain>
    </source>
</reference>
<name>A0ABT2GQ86_9MICO</name>
<protein>
    <submittedName>
        <fullName evidence="3">Beta-lactamase family protein</fullName>
    </submittedName>
</protein>
<dbReference type="InterPro" id="IPR001466">
    <property type="entry name" value="Beta-lactam-related"/>
</dbReference>